<gene>
    <name evidence="1" type="ORF">AVEN_113484_1</name>
</gene>
<evidence type="ECO:0000313" key="1">
    <source>
        <dbReference type="EMBL" id="GBN19009.1"/>
    </source>
</evidence>
<keyword evidence="2" id="KW-1185">Reference proteome</keyword>
<dbReference type="Proteomes" id="UP000499080">
    <property type="component" value="Unassembled WGS sequence"/>
</dbReference>
<organism evidence="1 2">
    <name type="scientific">Araneus ventricosus</name>
    <name type="common">Orbweaver spider</name>
    <name type="synonym">Epeira ventricosa</name>
    <dbReference type="NCBI Taxonomy" id="182803"/>
    <lineage>
        <taxon>Eukaryota</taxon>
        <taxon>Metazoa</taxon>
        <taxon>Ecdysozoa</taxon>
        <taxon>Arthropoda</taxon>
        <taxon>Chelicerata</taxon>
        <taxon>Arachnida</taxon>
        <taxon>Araneae</taxon>
        <taxon>Araneomorphae</taxon>
        <taxon>Entelegynae</taxon>
        <taxon>Araneoidea</taxon>
        <taxon>Araneidae</taxon>
        <taxon>Araneus</taxon>
    </lineage>
</organism>
<protein>
    <submittedName>
        <fullName evidence="1">Uncharacterized protein</fullName>
    </submittedName>
</protein>
<dbReference type="AlphaFoldDB" id="A0A4Y2LX24"/>
<dbReference type="EMBL" id="BGPR01006436">
    <property type="protein sequence ID" value="GBN19009.1"/>
    <property type="molecule type" value="Genomic_DNA"/>
</dbReference>
<reference evidence="1 2" key="1">
    <citation type="journal article" date="2019" name="Sci. Rep.">
        <title>Orb-weaving spider Araneus ventricosus genome elucidates the spidroin gene catalogue.</title>
        <authorList>
            <person name="Kono N."/>
            <person name="Nakamura H."/>
            <person name="Ohtoshi R."/>
            <person name="Moran D.A.P."/>
            <person name="Shinohara A."/>
            <person name="Yoshida Y."/>
            <person name="Fujiwara M."/>
            <person name="Mori M."/>
            <person name="Tomita M."/>
            <person name="Arakawa K."/>
        </authorList>
    </citation>
    <scope>NUCLEOTIDE SEQUENCE [LARGE SCALE GENOMIC DNA]</scope>
</reference>
<evidence type="ECO:0000313" key="2">
    <source>
        <dbReference type="Proteomes" id="UP000499080"/>
    </source>
</evidence>
<proteinExistence type="predicted"/>
<name>A0A4Y2LX24_ARAVE</name>
<comment type="caution">
    <text evidence="1">The sequence shown here is derived from an EMBL/GenBank/DDBJ whole genome shotgun (WGS) entry which is preliminary data.</text>
</comment>
<accession>A0A4Y2LX24</accession>
<sequence>MPTIPASPMWSRRKIKETFNVSDYSVRKGSKTLQKTRLLKQPLKKWETVESWDIIELVKKVLFSLMNSLEFCWDEGWENSIDYYLEHAFLWIRHVQQGESWHCCKLVSPMNIGKKLCLLILCRRIS</sequence>